<dbReference type="PROSITE" id="PS00138">
    <property type="entry name" value="SUBTILASE_SER"/>
    <property type="match status" value="1"/>
</dbReference>
<proteinExistence type="predicted"/>
<dbReference type="Pfam" id="PF00415">
    <property type="entry name" value="RCC1"/>
    <property type="match status" value="2"/>
</dbReference>
<dbReference type="PANTHER" id="PTHR45622">
    <property type="entry name" value="UBIQUITIN-PROTEIN LIGASE E3A-RELATED"/>
    <property type="match status" value="1"/>
</dbReference>
<name>A0ABW2CSF6_9ACTN</name>
<dbReference type="InterPro" id="IPR051709">
    <property type="entry name" value="Ub-ligase/GTPase-reg"/>
</dbReference>
<sequence>MAKPTPPASPAKVYDHGKAKGKAPGTHVPLPKGFSTSELQVKFRADKTVRVRGQRMSASSADDGKAINAVLAKYPGTSINPMWNGPEREITARREKLEKRTGRELPDMNSWYRVTVPNGGAGGLLTDLNTLPSVEFAQAKPPTVRLSEPLRPYQNYRNRVGAATGTGVDADYAADLPGGKGEGITVSDIETTFQGDGLDSGVLPRDGLGGVAAGYAHTVLVAYNGGGNVYATGDNGSGQLGDGSGTDSTTLVKVSGLTGVTAVAAGRAHSLALKSDGTVWAWGANADGQLGDGTTTERDAPVQVPGIANAVAVAAGADHSLAVLSDGTVRAWGQNAYGQLGDGTATSRSSPVAVSGLTGVSTSAGSVSGGLAHSVVVMADGTVRAWGRNQYGQLGNGTTTDSRTPVTVTGLSGVKQVGAGSLHTLALLSDGTVRAAGANANGQLGDGTTTSRSIAVNPGLSSIETIAAGGHFSLASRNVQTRVTAWAWGANDKGQLGDGTTADASAPRQVAVLHGNSGGYSGDRVVAGYKHSVASAAEWGWGDNGEGQLGNGSTTAASSPVLVRTTFSRFNSCHEEYTGRASPVVQLPPAIGDPCYPHEHPTATLGIVGASDDNGKGIAGVAPRARLQVTYDSVKGGGFDGVLAGAHPGDVIFLEFAVPHGDRQYPAEYDQSVYDQIVLATAAGVTVVEPAGNGGNSLDDTTDLYAAQVMVRPDSGAIMVGAGEPPTVNGGNCLGANRPAARTALSKSYHWWGSTYGGRVDVQGYGECVATVGTPSARSLTPTETDPNKQFTYYNGTSSATPIVAGVIADLQGVAGKAGGVLAPAQVRRVLRATGSPQPPGDTHHIGPLPNLKAAVANLRGGIAGGSYHTVAARPDGTVWAWGRNGEGQLGDGTTTWRPSPVQVSGLTGVVSAPGAVAAGGRHSLAVRSDGTVWAWGSNDNGQLGDGTTTTRTGPVQVTGLTGVTAVAAGDAFSLALKSDGTVWAWGSGNQGQLGDGARTPTRTAPAQVSGLTDVAVIAAGAAHALAVRSDGTVRAWGMNDDGQLGDGTTTLRTAPVTVSGLSGVSTAPGAIAAGRSHSLAAKTDGTAVAWGGNAKGQLGNGSTTASTAPVAVSGLTDVAAVETGSGHSLAVKANGKVAAWGDNSDGQVGNGLSGGHVTTPTVISLTAATGVAGGDYQSIAVRADATVYTWGGNYSGQLGDGTYTGNGTPRQVPGTP</sequence>
<dbReference type="SUPFAM" id="SSF50985">
    <property type="entry name" value="RCC1/BLIP-II"/>
    <property type="match status" value="3"/>
</dbReference>
<evidence type="ECO:0000256" key="4">
    <source>
        <dbReference type="ARBA" id="ARBA00022825"/>
    </source>
</evidence>
<dbReference type="EMBL" id="JBHSXS010000020">
    <property type="protein sequence ID" value="MFC6883614.1"/>
    <property type="molecule type" value="Genomic_DNA"/>
</dbReference>
<dbReference type="InterPro" id="IPR009091">
    <property type="entry name" value="RCC1/BLIP-II"/>
</dbReference>
<dbReference type="Gene3D" id="2.130.10.30">
    <property type="entry name" value="Regulator of chromosome condensation 1/beta-lactamase-inhibitor protein II"/>
    <property type="match status" value="4"/>
</dbReference>
<evidence type="ECO:0000256" key="5">
    <source>
        <dbReference type="SAM" id="MobiDB-lite"/>
    </source>
</evidence>
<keyword evidence="9" id="KW-1185">Reference proteome</keyword>
<feature type="domain" description="RCC1-like" evidence="7">
    <location>
        <begin position="862"/>
        <end position="1165"/>
    </location>
</feature>
<dbReference type="InterPro" id="IPR058923">
    <property type="entry name" value="RCC1-like_dom"/>
</dbReference>
<dbReference type="Pfam" id="PF25390">
    <property type="entry name" value="WD40_RLD"/>
    <property type="match status" value="2"/>
</dbReference>
<evidence type="ECO:0000256" key="3">
    <source>
        <dbReference type="ARBA" id="ARBA00022801"/>
    </source>
</evidence>
<dbReference type="PRINTS" id="PR00633">
    <property type="entry name" value="RCCNDNSATION"/>
</dbReference>
<dbReference type="Pfam" id="PF00082">
    <property type="entry name" value="Peptidase_S8"/>
    <property type="match status" value="1"/>
</dbReference>
<evidence type="ECO:0000313" key="8">
    <source>
        <dbReference type="EMBL" id="MFC6883614.1"/>
    </source>
</evidence>
<evidence type="ECO:0000259" key="7">
    <source>
        <dbReference type="Pfam" id="PF25390"/>
    </source>
</evidence>
<dbReference type="InterPro" id="IPR000209">
    <property type="entry name" value="Peptidase_S8/S53_dom"/>
</dbReference>
<dbReference type="InterPro" id="IPR023828">
    <property type="entry name" value="Peptidase_S8_Ser-AS"/>
</dbReference>
<dbReference type="RefSeq" id="WP_378044431.1">
    <property type="nucleotide sequence ID" value="NZ_JBHSXE010000001.1"/>
</dbReference>
<evidence type="ECO:0000259" key="6">
    <source>
        <dbReference type="Pfam" id="PF00082"/>
    </source>
</evidence>
<evidence type="ECO:0000313" key="9">
    <source>
        <dbReference type="Proteomes" id="UP001596380"/>
    </source>
</evidence>
<keyword evidence="1" id="KW-0645">Protease</keyword>
<accession>A0ABW2CSF6</accession>
<dbReference type="SUPFAM" id="SSF52743">
    <property type="entry name" value="Subtilisin-like"/>
    <property type="match status" value="1"/>
</dbReference>
<dbReference type="InterPro" id="IPR036852">
    <property type="entry name" value="Peptidase_S8/S53_dom_sf"/>
</dbReference>
<keyword evidence="4" id="KW-0720">Serine protease</keyword>
<dbReference type="PROSITE" id="PS00626">
    <property type="entry name" value="RCC1_2"/>
    <property type="match status" value="3"/>
</dbReference>
<gene>
    <name evidence="8" type="ORF">ACFQKB_27910</name>
</gene>
<protein>
    <submittedName>
        <fullName evidence="8">S8 family serine peptidase</fullName>
    </submittedName>
</protein>
<keyword evidence="2" id="KW-0677">Repeat</keyword>
<feature type="domain" description="RCC1-like" evidence="7">
    <location>
        <begin position="211"/>
        <end position="475"/>
    </location>
</feature>
<dbReference type="InterPro" id="IPR000408">
    <property type="entry name" value="Reg_chr_condens"/>
</dbReference>
<evidence type="ECO:0000256" key="1">
    <source>
        <dbReference type="ARBA" id="ARBA00022670"/>
    </source>
</evidence>
<comment type="caution">
    <text evidence="8">The sequence shown here is derived from an EMBL/GenBank/DDBJ whole genome shotgun (WGS) entry which is preliminary data.</text>
</comment>
<reference evidence="9" key="1">
    <citation type="journal article" date="2019" name="Int. J. Syst. Evol. Microbiol.">
        <title>The Global Catalogue of Microorganisms (GCM) 10K type strain sequencing project: providing services to taxonomists for standard genome sequencing and annotation.</title>
        <authorList>
            <consortium name="The Broad Institute Genomics Platform"/>
            <consortium name="The Broad Institute Genome Sequencing Center for Infectious Disease"/>
            <person name="Wu L."/>
            <person name="Ma J."/>
        </authorList>
    </citation>
    <scope>NUCLEOTIDE SEQUENCE [LARGE SCALE GENOMIC DNA]</scope>
    <source>
        <strain evidence="9">JCM 3369</strain>
    </source>
</reference>
<organism evidence="8 9">
    <name type="scientific">Actinomadura yumaensis</name>
    <dbReference type="NCBI Taxonomy" id="111807"/>
    <lineage>
        <taxon>Bacteria</taxon>
        <taxon>Bacillati</taxon>
        <taxon>Actinomycetota</taxon>
        <taxon>Actinomycetes</taxon>
        <taxon>Streptosporangiales</taxon>
        <taxon>Thermomonosporaceae</taxon>
        <taxon>Actinomadura</taxon>
    </lineage>
</organism>
<keyword evidence="3" id="KW-0378">Hydrolase</keyword>
<dbReference type="Gene3D" id="3.40.50.200">
    <property type="entry name" value="Peptidase S8/S53 domain"/>
    <property type="match status" value="1"/>
</dbReference>
<dbReference type="Proteomes" id="UP001596380">
    <property type="component" value="Unassembled WGS sequence"/>
</dbReference>
<feature type="region of interest" description="Disordered" evidence="5">
    <location>
        <begin position="1"/>
        <end position="33"/>
    </location>
</feature>
<feature type="domain" description="Peptidase S8/S53" evidence="6">
    <location>
        <begin position="599"/>
        <end position="835"/>
    </location>
</feature>
<dbReference type="PROSITE" id="PS50012">
    <property type="entry name" value="RCC1_3"/>
    <property type="match status" value="13"/>
</dbReference>
<dbReference type="PANTHER" id="PTHR45622:SF70">
    <property type="entry name" value="SECRETION-REGULATING GUANINE NUCLEOTIDE EXCHANGE FACTOR"/>
    <property type="match status" value="1"/>
</dbReference>
<evidence type="ECO:0000256" key="2">
    <source>
        <dbReference type="ARBA" id="ARBA00022737"/>
    </source>
</evidence>